<feature type="compositionally biased region" description="Low complexity" evidence="1">
    <location>
        <begin position="544"/>
        <end position="555"/>
    </location>
</feature>
<evidence type="ECO:0000313" key="4">
    <source>
        <dbReference type="WBParaSite" id="sdigi.contig433.g8284.t1"/>
    </source>
</evidence>
<evidence type="ECO:0000256" key="2">
    <source>
        <dbReference type="SAM" id="Phobius"/>
    </source>
</evidence>
<protein>
    <submittedName>
        <fullName evidence="4">Uncharacterized protein</fullName>
    </submittedName>
</protein>
<keyword evidence="2" id="KW-0812">Transmembrane</keyword>
<dbReference type="AlphaFoldDB" id="A0A915PUH1"/>
<accession>A0A915PUH1</accession>
<feature type="compositionally biased region" description="Low complexity" evidence="1">
    <location>
        <begin position="51"/>
        <end position="66"/>
    </location>
</feature>
<evidence type="ECO:0000256" key="1">
    <source>
        <dbReference type="SAM" id="MobiDB-lite"/>
    </source>
</evidence>
<dbReference type="WBParaSite" id="sdigi.contig433.g8284.t1">
    <property type="protein sequence ID" value="sdigi.contig433.g8284.t1"/>
    <property type="gene ID" value="sdigi.contig433.g8284"/>
</dbReference>
<proteinExistence type="predicted"/>
<organism evidence="3 4">
    <name type="scientific">Setaria digitata</name>
    <dbReference type="NCBI Taxonomy" id="48799"/>
    <lineage>
        <taxon>Eukaryota</taxon>
        <taxon>Metazoa</taxon>
        <taxon>Ecdysozoa</taxon>
        <taxon>Nematoda</taxon>
        <taxon>Chromadorea</taxon>
        <taxon>Rhabditida</taxon>
        <taxon>Spirurina</taxon>
        <taxon>Spiruromorpha</taxon>
        <taxon>Filarioidea</taxon>
        <taxon>Setariidae</taxon>
        <taxon>Setaria</taxon>
    </lineage>
</organism>
<name>A0A915PUH1_9BILA</name>
<feature type="region of interest" description="Disordered" evidence="1">
    <location>
        <begin position="544"/>
        <end position="564"/>
    </location>
</feature>
<dbReference type="Proteomes" id="UP000887581">
    <property type="component" value="Unplaced"/>
</dbReference>
<feature type="transmembrane region" description="Helical" evidence="2">
    <location>
        <begin position="205"/>
        <end position="226"/>
    </location>
</feature>
<keyword evidence="3" id="KW-1185">Reference proteome</keyword>
<reference evidence="4" key="1">
    <citation type="submission" date="2022-11" db="UniProtKB">
        <authorList>
            <consortium name="WormBaseParasite"/>
        </authorList>
    </citation>
    <scope>IDENTIFICATION</scope>
</reference>
<evidence type="ECO:0000313" key="3">
    <source>
        <dbReference type="Proteomes" id="UP000887581"/>
    </source>
</evidence>
<keyword evidence="2" id="KW-0472">Membrane</keyword>
<sequence length="703" mass="79264">MKFVQKFMQAGRPKSHFQKLDAEPRPASNPTPLFPGGPPPSYRSSTNADDSTTFSSTESSSGAATAASVRRRNSWANLVDSDENLCRLNLPQYTESLCKRVAAAAAAADSSTILMSTCCSETAATYGHNYRSMEKYNLNGRYAKHFTPFYVLNSAGDPIAISKLELTNFDSLCKLNGSEHLPTNFLKRDRMDELRQWFREPKNKPFIFVLLLLLIACCITVPILFLRNELTEESRNFSWMPPLIFRGQQGNSTFIRMYRNGHQRRIAIIDSTLRDNGKNLVCFVMNMNMSTMPDKYSLEIGAHNAFKRKEQTQGWEEVWNFLPGSYFGNSSTLFDPAIPECDGARWILLNYTEFDQKGQKCSDCYDFCLPELGLERDRLRAETFLNIVRRNCFYLFVPEWRSFAAAYSSEQNQFDFEQFYHGGWNRINNGNDNTNINININSNGNDGKRFSTLQNSIDGIVQPISDQYRNFESKWISLQGIPQQISNPTNEAINQMSNIVSSVQNSPSNTVQSISRNKYYQQQQQLTADAYSGSISSDLNLNTNNGFNNNQNGNGFESRNSDLSIDNGRVKPLLPMPPPSYPVQIKQSSLDHGDFYSEVLQSYQIPSGANNVQQTDVFGNSNNIGQFSFPTKYGGQVNSYNPQLSSGKASEDLPNTMSNQPKNIYDQSAMNASPYVQNMLSNTQNKGAVNQQMMNDQGWITVG</sequence>
<feature type="region of interest" description="Disordered" evidence="1">
    <location>
        <begin position="1"/>
        <end position="66"/>
    </location>
</feature>
<feature type="compositionally biased region" description="Pro residues" evidence="1">
    <location>
        <begin position="27"/>
        <end position="41"/>
    </location>
</feature>
<keyword evidence="2" id="KW-1133">Transmembrane helix</keyword>